<evidence type="ECO:0000256" key="6">
    <source>
        <dbReference type="NCBIfam" id="TIGR00485"/>
    </source>
</evidence>
<dbReference type="InterPro" id="IPR031157">
    <property type="entry name" value="G_TR_CS"/>
</dbReference>
<dbReference type="NCBIfam" id="NF009373">
    <property type="entry name" value="PRK12736.1"/>
    <property type="match status" value="1"/>
</dbReference>
<evidence type="ECO:0000259" key="7">
    <source>
        <dbReference type="PROSITE" id="PS51722"/>
    </source>
</evidence>
<dbReference type="InterPro" id="IPR009001">
    <property type="entry name" value="Transl_elong_EF1A/Init_IF2_C"/>
</dbReference>
<keyword evidence="1" id="KW-0547">Nucleotide-binding</keyword>
<dbReference type="RefSeq" id="WP_012778370.1">
    <property type="nucleotide sequence ID" value="NC_020549.1"/>
</dbReference>
<dbReference type="NCBIfam" id="TIGR00231">
    <property type="entry name" value="small_GTP"/>
    <property type="match status" value="1"/>
</dbReference>
<dbReference type="InterPro" id="IPR000795">
    <property type="entry name" value="T_Tr_GTP-bd_dom"/>
</dbReference>
<feature type="domain" description="Tr-type G" evidence="7">
    <location>
        <begin position="10"/>
        <end position="201"/>
    </location>
</feature>
<evidence type="ECO:0000256" key="2">
    <source>
        <dbReference type="ARBA" id="ARBA00022768"/>
    </source>
</evidence>
<protein>
    <recommendedName>
        <fullName evidence="5 6">Elongation factor Tu</fullName>
    </recommendedName>
</protein>
<dbReference type="SUPFAM" id="SSF50447">
    <property type="entry name" value="Translation proteins"/>
    <property type="match status" value="1"/>
</dbReference>
<dbReference type="GO" id="GO:0003746">
    <property type="term" value="F:translation elongation factor activity"/>
    <property type="evidence" value="ECO:0007669"/>
    <property type="project" value="UniProtKB-KW"/>
</dbReference>
<dbReference type="CDD" id="cd03707">
    <property type="entry name" value="EFTU_III"/>
    <property type="match status" value="1"/>
</dbReference>
<evidence type="ECO:0000256" key="5">
    <source>
        <dbReference type="ARBA" id="ARBA00029554"/>
    </source>
</evidence>
<dbReference type="NCBIfam" id="NF009372">
    <property type="entry name" value="PRK12735.1"/>
    <property type="match status" value="1"/>
</dbReference>
<dbReference type="InterPro" id="IPR050055">
    <property type="entry name" value="EF-Tu_GTPase"/>
</dbReference>
<dbReference type="Pfam" id="PF03144">
    <property type="entry name" value="GTP_EFTU_D2"/>
    <property type="match status" value="1"/>
</dbReference>
<dbReference type="PANTHER" id="PTHR43721:SF22">
    <property type="entry name" value="ELONGATION FACTOR TU, MITOCHONDRIAL"/>
    <property type="match status" value="1"/>
</dbReference>
<dbReference type="NCBIfam" id="NF000766">
    <property type="entry name" value="PRK00049.1"/>
    <property type="match status" value="1"/>
</dbReference>
<dbReference type="InterPro" id="IPR005225">
    <property type="entry name" value="Small_GTP-bd"/>
</dbReference>
<dbReference type="InterPro" id="IPR027417">
    <property type="entry name" value="P-loop_NTPase"/>
</dbReference>
<keyword evidence="10" id="KW-1185">Reference proteome</keyword>
<dbReference type="PROSITE" id="PS51722">
    <property type="entry name" value="G_TR_2"/>
    <property type="match status" value="1"/>
</dbReference>
<dbReference type="GeneID" id="93076502"/>
<dbReference type="Proteomes" id="UP000011820">
    <property type="component" value="Chromosome"/>
</dbReference>
<dbReference type="CDD" id="cd03697">
    <property type="entry name" value="EFTU_II"/>
    <property type="match status" value="1"/>
</dbReference>
<reference evidence="8 10" key="1">
    <citation type="journal article" date="2013" name="Genome Announc.">
        <title>Complete Genome Sequence of a Chinese Strain of 'Candidatus Liberibacter asiaticus'.</title>
        <authorList>
            <person name="Lin H."/>
            <person name="Han C.S."/>
            <person name="Liu B."/>
            <person name="Lou B."/>
            <person name="Bai X."/>
            <person name="Deng C."/>
            <person name="Civerolo E.L."/>
            <person name="Gupta G."/>
        </authorList>
    </citation>
    <scope>NUCLEOTIDE SEQUENCE [LARGE SCALE GENOMIC DNA]</scope>
    <source>
        <strain evidence="8">Gxpsy</strain>
        <strain evidence="10">gxpsy</strain>
    </source>
</reference>
<dbReference type="Pfam" id="PF00009">
    <property type="entry name" value="GTP_EFTU"/>
    <property type="match status" value="1"/>
</dbReference>
<dbReference type="SUPFAM" id="SSF50465">
    <property type="entry name" value="EF-Tu/eEF-1alpha/eIF2-gamma C-terminal domain"/>
    <property type="match status" value="1"/>
</dbReference>
<dbReference type="InterPro" id="IPR004541">
    <property type="entry name" value="Transl_elong_EFTu/EF1A_bac/org"/>
</dbReference>
<dbReference type="InterPro" id="IPR009000">
    <property type="entry name" value="Transl_B-barrel_sf"/>
</dbReference>
<dbReference type="InterPro" id="IPR033720">
    <property type="entry name" value="EFTU_2"/>
</dbReference>
<name>A0ABM5NEE9_LIBAS</name>
<dbReference type="Gene3D" id="3.40.50.300">
    <property type="entry name" value="P-loop containing nucleotide triphosphate hydrolases"/>
    <property type="match status" value="1"/>
</dbReference>
<dbReference type="PRINTS" id="PR00315">
    <property type="entry name" value="ELONGATNFCT"/>
</dbReference>
<evidence type="ECO:0000256" key="3">
    <source>
        <dbReference type="ARBA" id="ARBA00022917"/>
    </source>
</evidence>
<dbReference type="PROSITE" id="PS00301">
    <property type="entry name" value="G_TR_1"/>
    <property type="match status" value="1"/>
</dbReference>
<sequence>MVEKRYVRNKESLGLSTIGHVDHGKTTLTAAITKYYSEEKKEYGDIDSAPEEKLRGITIATAHVSYETDKRFYSHIDCPGHADYVKNMITGATQADGAILVCAAEDGPKPQTREHILLARQIGISSIVVYMNKVDAVDDDELLDISEYEIRDLLKEHKYSDDTPIIRGSALCALQGTNKELGEDSIHALMKAVDTHIPTPQRSLDAPFLMHIEGSCGIEGRGTVVTGCIKRGRIKAGSDVEIIGMGGKKLKVKCTDVEMFRKKLDEAIAGDNVGLLLRGVNRADVPRGRVVCAPGSIQEYSRFRASVYILTASEGGRTTGFMDNYRPQFFMDTADVTGRIILSPGSQAVMPGDRVDLEVELIYPIAMEPNQTFSMREGGKTVGAGLILEIIE</sequence>
<gene>
    <name evidence="8" type="ORF">WSI_00070</name>
    <name evidence="9" type="ORF">WSI_00655</name>
</gene>
<dbReference type="SUPFAM" id="SSF52540">
    <property type="entry name" value="P-loop containing nucleoside triphosphate hydrolases"/>
    <property type="match status" value="1"/>
</dbReference>
<accession>A0ABM5NEE9</accession>
<organism evidence="8 10">
    <name type="scientific">Candidatus Liberibacter asiaticus str. gxpsy</name>
    <dbReference type="NCBI Taxonomy" id="1174529"/>
    <lineage>
        <taxon>Bacteria</taxon>
        <taxon>Pseudomonadati</taxon>
        <taxon>Pseudomonadota</taxon>
        <taxon>Alphaproteobacteria</taxon>
        <taxon>Hyphomicrobiales</taxon>
        <taxon>Rhizobiaceae</taxon>
        <taxon>Liberibacter</taxon>
    </lineage>
</organism>
<proteinExistence type="predicted"/>
<evidence type="ECO:0000256" key="4">
    <source>
        <dbReference type="ARBA" id="ARBA00023134"/>
    </source>
</evidence>
<keyword evidence="2 8" id="KW-0251">Elongation factor</keyword>
<evidence type="ECO:0000313" key="10">
    <source>
        <dbReference type="Proteomes" id="UP000011820"/>
    </source>
</evidence>
<dbReference type="EMBL" id="CP004005">
    <property type="protein sequence ID" value="AGH16391.1"/>
    <property type="molecule type" value="Genomic_DNA"/>
</dbReference>
<dbReference type="InterPro" id="IPR004160">
    <property type="entry name" value="Transl_elong_EFTu/EF1A_C"/>
</dbReference>
<evidence type="ECO:0000256" key="1">
    <source>
        <dbReference type="ARBA" id="ARBA00022741"/>
    </source>
</evidence>
<dbReference type="InterPro" id="IPR041709">
    <property type="entry name" value="EF-Tu_GTP-bd"/>
</dbReference>
<dbReference type="NCBIfam" id="TIGR00485">
    <property type="entry name" value="EF-Tu"/>
    <property type="match status" value="1"/>
</dbReference>
<evidence type="ECO:0000313" key="9">
    <source>
        <dbReference type="EMBL" id="AGH16503.1"/>
    </source>
</evidence>
<dbReference type="Gene3D" id="2.40.30.10">
    <property type="entry name" value="Translation factors"/>
    <property type="match status" value="2"/>
</dbReference>
<dbReference type="InterPro" id="IPR004161">
    <property type="entry name" value="EFTu-like_2"/>
</dbReference>
<dbReference type="CDD" id="cd01884">
    <property type="entry name" value="EF_Tu"/>
    <property type="match status" value="1"/>
</dbReference>
<evidence type="ECO:0000313" key="8">
    <source>
        <dbReference type="EMBL" id="AGH16391.1"/>
    </source>
</evidence>
<keyword evidence="4" id="KW-0342">GTP-binding</keyword>
<dbReference type="PANTHER" id="PTHR43721">
    <property type="entry name" value="ELONGATION FACTOR TU-RELATED"/>
    <property type="match status" value="1"/>
</dbReference>
<dbReference type="EMBL" id="CP004005">
    <property type="protein sequence ID" value="AGH16503.1"/>
    <property type="molecule type" value="Genomic_DNA"/>
</dbReference>
<keyword evidence="3" id="KW-0648">Protein biosynthesis</keyword>
<dbReference type="Pfam" id="PF03143">
    <property type="entry name" value="GTP_EFTU_D3"/>
    <property type="match status" value="1"/>
</dbReference>